<evidence type="ECO:0000313" key="1">
    <source>
        <dbReference type="EMBL" id="MDT0347485.1"/>
    </source>
</evidence>
<keyword evidence="2" id="KW-1185">Reference proteome</keyword>
<gene>
    <name evidence="1" type="ORF">RM590_33690</name>
</gene>
<dbReference type="Proteomes" id="UP001183246">
    <property type="component" value="Unassembled WGS sequence"/>
</dbReference>
<accession>A0ABU2N134</accession>
<dbReference type="EMBL" id="JAVREL010000033">
    <property type="protein sequence ID" value="MDT0347485.1"/>
    <property type="molecule type" value="Genomic_DNA"/>
</dbReference>
<proteinExistence type="predicted"/>
<protein>
    <submittedName>
        <fullName evidence="1">Uncharacterized protein</fullName>
    </submittedName>
</protein>
<evidence type="ECO:0000313" key="2">
    <source>
        <dbReference type="Proteomes" id="UP001183246"/>
    </source>
</evidence>
<dbReference type="RefSeq" id="WP_311708609.1">
    <property type="nucleotide sequence ID" value="NZ_JAVREL010000033.1"/>
</dbReference>
<name>A0ABU2N134_9ACTN</name>
<comment type="caution">
    <text evidence="1">The sequence shown here is derived from an EMBL/GenBank/DDBJ whole genome shotgun (WGS) entry which is preliminary data.</text>
</comment>
<sequence>MAFGFGKKEPLPNEAFAESEQYRADGLASRIDAISSDPSNPSQGSLPFYRAAYQQASGNAAANTAQPKRKKWGRG</sequence>
<reference evidence="2" key="1">
    <citation type="submission" date="2023-07" db="EMBL/GenBank/DDBJ databases">
        <title>30 novel species of actinomycetes from the DSMZ collection.</title>
        <authorList>
            <person name="Nouioui I."/>
        </authorList>
    </citation>
    <scope>NUCLEOTIDE SEQUENCE [LARGE SCALE GENOMIC DNA]</scope>
    <source>
        <strain evidence="2">DSM 44938</strain>
    </source>
</reference>
<organism evidence="1 2">
    <name type="scientific">Streptomyces litchfieldiae</name>
    <dbReference type="NCBI Taxonomy" id="3075543"/>
    <lineage>
        <taxon>Bacteria</taxon>
        <taxon>Bacillati</taxon>
        <taxon>Actinomycetota</taxon>
        <taxon>Actinomycetes</taxon>
        <taxon>Kitasatosporales</taxon>
        <taxon>Streptomycetaceae</taxon>
        <taxon>Streptomyces</taxon>
    </lineage>
</organism>